<reference evidence="2 3" key="1">
    <citation type="submission" date="2018-10" db="EMBL/GenBank/DDBJ databases">
        <title>Genome assembly for a Yunnan-Guizhou Plateau 3E fish, Anabarilius grahami (Regan), and its evolutionary and genetic applications.</title>
        <authorList>
            <person name="Jiang W."/>
        </authorList>
    </citation>
    <scope>NUCLEOTIDE SEQUENCE [LARGE SCALE GENOMIC DNA]</scope>
    <source>
        <strain evidence="2">AG-KIZ</strain>
        <tissue evidence="2">Muscle</tissue>
    </source>
</reference>
<feature type="region of interest" description="Disordered" evidence="1">
    <location>
        <begin position="159"/>
        <end position="180"/>
    </location>
</feature>
<proteinExistence type="predicted"/>
<evidence type="ECO:0000256" key="1">
    <source>
        <dbReference type="SAM" id="MobiDB-lite"/>
    </source>
</evidence>
<gene>
    <name evidence="2" type="ORF">DPX16_3633</name>
</gene>
<accession>A0A3N0YKT3</accession>
<feature type="compositionally biased region" description="Polar residues" evidence="1">
    <location>
        <begin position="204"/>
        <end position="214"/>
    </location>
</feature>
<name>A0A3N0YKT3_ANAGA</name>
<comment type="caution">
    <text evidence="2">The sequence shown here is derived from an EMBL/GenBank/DDBJ whole genome shotgun (WGS) entry which is preliminary data.</text>
</comment>
<dbReference type="AlphaFoldDB" id="A0A3N0YKT3"/>
<organism evidence="2 3">
    <name type="scientific">Anabarilius grahami</name>
    <name type="common">Kanglang fish</name>
    <name type="synonym">Barilius grahami</name>
    <dbReference type="NCBI Taxonomy" id="495550"/>
    <lineage>
        <taxon>Eukaryota</taxon>
        <taxon>Metazoa</taxon>
        <taxon>Chordata</taxon>
        <taxon>Craniata</taxon>
        <taxon>Vertebrata</taxon>
        <taxon>Euteleostomi</taxon>
        <taxon>Actinopterygii</taxon>
        <taxon>Neopterygii</taxon>
        <taxon>Teleostei</taxon>
        <taxon>Ostariophysi</taxon>
        <taxon>Cypriniformes</taxon>
        <taxon>Xenocyprididae</taxon>
        <taxon>Xenocypridinae</taxon>
        <taxon>Xenocypridinae incertae sedis</taxon>
        <taxon>Anabarilius</taxon>
    </lineage>
</organism>
<evidence type="ECO:0000313" key="3">
    <source>
        <dbReference type="Proteomes" id="UP000281406"/>
    </source>
</evidence>
<feature type="region of interest" description="Disordered" evidence="1">
    <location>
        <begin position="203"/>
        <end position="248"/>
    </location>
</feature>
<dbReference type="EMBL" id="RJVU01038255">
    <property type="protein sequence ID" value="ROL46388.1"/>
    <property type="molecule type" value="Genomic_DNA"/>
</dbReference>
<feature type="region of interest" description="Disordered" evidence="1">
    <location>
        <begin position="1"/>
        <end position="25"/>
    </location>
</feature>
<dbReference type="Proteomes" id="UP000281406">
    <property type="component" value="Unassembled WGS sequence"/>
</dbReference>
<feature type="compositionally biased region" description="Basic and acidic residues" evidence="1">
    <location>
        <begin position="8"/>
        <end position="19"/>
    </location>
</feature>
<keyword evidence="3" id="KW-1185">Reference proteome</keyword>
<protein>
    <submittedName>
        <fullName evidence="2">Uncharacterized protein</fullName>
    </submittedName>
</protein>
<sequence length="248" mass="26973">MQKARGRSNADKRRQEEGVQRNTNTQPLSPAICRFVLREDKRFGAVWDVFPQEAGRGVEKSFQTGTKAEVLNLLLLSPPPPRFYAPHQLCVFRAFDFGQGLAFEKGIQNNKASILHRHVCENLSVVPKRPAGVCLRSAAHALLDALSLRVCVPTPNGKKRGVGEVGDGGSAEHHHGNKSCGVISGAPSVKAFHSHISVYGNATGPASRQRSSCEALSHGTDRTVPSQRYLKLSPARNRRVKQSAIGAR</sequence>
<evidence type="ECO:0000313" key="2">
    <source>
        <dbReference type="EMBL" id="ROL46388.1"/>
    </source>
</evidence>